<dbReference type="SFLD" id="SFLDG01212">
    <property type="entry name" value="Phytoene_synthase_like"/>
    <property type="match status" value="1"/>
</dbReference>
<dbReference type="InterPro" id="IPR019845">
    <property type="entry name" value="Squalene/phytoene_synthase_CS"/>
</dbReference>
<comment type="caution">
    <text evidence="2">The sequence shown here is derived from an EMBL/GenBank/DDBJ whole genome shotgun (WGS) entry which is preliminary data.</text>
</comment>
<name>A0ABS9KJI5_9BACT</name>
<dbReference type="SFLD" id="SFLDG01018">
    <property type="entry name" value="Squalene/Phytoene_Synthase_Lik"/>
    <property type="match status" value="1"/>
</dbReference>
<evidence type="ECO:0000313" key="2">
    <source>
        <dbReference type="EMBL" id="MCG2591018.1"/>
    </source>
</evidence>
<proteinExistence type="predicted"/>
<sequence>MTDLIKIPYSLIRPIYEKTSFHKAVISEIEDNRLRFAYAHCRSITRKHAKTFYMATRFLPYHKQRGIFAIYGLCRTLDDIVDENEDNPFKEKKSRAEVINQLEKFRVELIGAYRGAEQTNSVLIAFADVLNRYNISLEHPLTLLDGVKMDLVKNRYDTFEELYEYSYKVASVVGLMTSEIFGYKDPQAINHAVELGIAMQLTNILRDVGEDLDRERIYIPREDLERFKVSEDEMFSKKLSGRFIDLMKFQIDRARRYYIEADKGIPMLNRDSRLPVLLARENYSRILNKIEENQYQVFNQRAYLNATEKFSILPKIIYQLKTDS</sequence>
<dbReference type="Pfam" id="PF00494">
    <property type="entry name" value="SQS_PSY"/>
    <property type="match status" value="1"/>
</dbReference>
<dbReference type="EMBL" id="JAKLWS010000056">
    <property type="protein sequence ID" value="MCG2591018.1"/>
    <property type="molecule type" value="Genomic_DNA"/>
</dbReference>
<reference evidence="2" key="2">
    <citation type="submission" date="2024-05" db="EMBL/GenBank/DDBJ databases">
        <title>Rhodohalobacter halophilus gen. nov., sp. nov., a moderately halophilic member of the family Balneolaceae.</title>
        <authorList>
            <person name="Xia J."/>
        </authorList>
    </citation>
    <scope>NUCLEOTIDE SEQUENCE</scope>
    <source>
        <strain evidence="2">WB101</strain>
    </source>
</reference>
<dbReference type="Gene3D" id="1.10.600.10">
    <property type="entry name" value="Farnesyl Diphosphate Synthase"/>
    <property type="match status" value="1"/>
</dbReference>
<gene>
    <name evidence="2" type="ORF">L6773_20780</name>
</gene>
<dbReference type="PANTHER" id="PTHR31480">
    <property type="entry name" value="BIFUNCTIONAL LYCOPENE CYCLASE/PHYTOENE SYNTHASE"/>
    <property type="match status" value="1"/>
</dbReference>
<dbReference type="Proteomes" id="UP001165366">
    <property type="component" value="Unassembled WGS sequence"/>
</dbReference>
<dbReference type="InterPro" id="IPR008949">
    <property type="entry name" value="Isoprenoid_synthase_dom_sf"/>
</dbReference>
<dbReference type="InterPro" id="IPR002060">
    <property type="entry name" value="Squ/phyt_synthse"/>
</dbReference>
<organism evidence="2 3">
    <name type="scientific">Rhodohalobacter sulfatireducens</name>
    <dbReference type="NCBI Taxonomy" id="2911366"/>
    <lineage>
        <taxon>Bacteria</taxon>
        <taxon>Pseudomonadati</taxon>
        <taxon>Balneolota</taxon>
        <taxon>Balneolia</taxon>
        <taxon>Balneolales</taxon>
        <taxon>Balneolaceae</taxon>
        <taxon>Rhodohalobacter</taxon>
    </lineage>
</organism>
<accession>A0ABS9KJI5</accession>
<protein>
    <submittedName>
        <fullName evidence="2">Phytoene/squalene synthase family protein</fullName>
    </submittedName>
</protein>
<keyword evidence="1" id="KW-0808">Transferase</keyword>
<dbReference type="SUPFAM" id="SSF48576">
    <property type="entry name" value="Terpenoid synthases"/>
    <property type="match status" value="1"/>
</dbReference>
<dbReference type="PROSITE" id="PS01045">
    <property type="entry name" value="SQUALEN_PHYTOEN_SYN_2"/>
    <property type="match status" value="1"/>
</dbReference>
<dbReference type="RefSeq" id="WP_237856565.1">
    <property type="nucleotide sequence ID" value="NZ_JAKLWS010000056.1"/>
</dbReference>
<dbReference type="InterPro" id="IPR044843">
    <property type="entry name" value="Trans_IPPS_bact-type"/>
</dbReference>
<evidence type="ECO:0000313" key="3">
    <source>
        <dbReference type="Proteomes" id="UP001165366"/>
    </source>
</evidence>
<reference evidence="2" key="1">
    <citation type="submission" date="2022-01" db="EMBL/GenBank/DDBJ databases">
        <authorList>
            <person name="Wang Y."/>
        </authorList>
    </citation>
    <scope>NUCLEOTIDE SEQUENCE</scope>
    <source>
        <strain evidence="2">WB101</strain>
    </source>
</reference>
<dbReference type="CDD" id="cd00683">
    <property type="entry name" value="Trans_IPPS_HH"/>
    <property type="match status" value="1"/>
</dbReference>
<evidence type="ECO:0000256" key="1">
    <source>
        <dbReference type="ARBA" id="ARBA00022679"/>
    </source>
</evidence>
<dbReference type="InterPro" id="IPR033904">
    <property type="entry name" value="Trans_IPPS_HH"/>
</dbReference>
<dbReference type="SFLD" id="SFLDS00005">
    <property type="entry name" value="Isoprenoid_Synthase_Type_I"/>
    <property type="match status" value="1"/>
</dbReference>
<keyword evidence="3" id="KW-1185">Reference proteome</keyword>